<dbReference type="GO" id="GO:0006979">
    <property type="term" value="P:response to oxidative stress"/>
    <property type="evidence" value="ECO:0007669"/>
    <property type="project" value="TreeGrafter"/>
</dbReference>
<dbReference type="SUPFAM" id="SSF52922">
    <property type="entry name" value="TK C-terminal domain-like"/>
    <property type="match status" value="1"/>
</dbReference>
<dbReference type="Gene3D" id="3.40.50.970">
    <property type="match status" value="1"/>
</dbReference>
<organism evidence="5 6">
    <name type="scientific">Pararhodospirillum oryzae</name>
    <dbReference type="NCBI Taxonomy" id="478448"/>
    <lineage>
        <taxon>Bacteria</taxon>
        <taxon>Pseudomonadati</taxon>
        <taxon>Pseudomonadota</taxon>
        <taxon>Alphaproteobacteria</taxon>
        <taxon>Rhodospirillales</taxon>
        <taxon>Rhodospirillaceae</taxon>
        <taxon>Pararhodospirillum</taxon>
    </lineage>
</organism>
<proteinExistence type="predicted"/>
<dbReference type="Gene3D" id="3.40.50.920">
    <property type="match status" value="1"/>
</dbReference>
<dbReference type="Gene3D" id="3.40.920.10">
    <property type="entry name" value="Pyruvate-ferredoxin oxidoreductase, PFOR, domain III"/>
    <property type="match status" value="1"/>
</dbReference>
<dbReference type="NCBIfam" id="TIGR03710">
    <property type="entry name" value="OAFO_sf"/>
    <property type="match status" value="1"/>
</dbReference>
<feature type="domain" description="Pyruvate/ketoisovalerate oxidoreductase catalytic" evidence="2">
    <location>
        <begin position="14"/>
        <end position="177"/>
    </location>
</feature>
<dbReference type="AlphaFoldDB" id="A0A512H4I7"/>
<dbReference type="OrthoDB" id="9794954at2"/>
<dbReference type="Pfam" id="PF02780">
    <property type="entry name" value="Transketolase_C"/>
    <property type="match status" value="1"/>
</dbReference>
<evidence type="ECO:0000259" key="2">
    <source>
        <dbReference type="Pfam" id="PF01558"/>
    </source>
</evidence>
<dbReference type="EMBL" id="BJZO01000008">
    <property type="protein sequence ID" value="GEO80374.1"/>
    <property type="molecule type" value="Genomic_DNA"/>
</dbReference>
<feature type="domain" description="Transketolase C-terminal" evidence="4">
    <location>
        <begin position="471"/>
        <end position="532"/>
    </location>
</feature>
<dbReference type="Proteomes" id="UP000321567">
    <property type="component" value="Unassembled WGS sequence"/>
</dbReference>
<dbReference type="PANTHER" id="PTHR32154">
    <property type="entry name" value="PYRUVATE-FLAVODOXIN OXIDOREDUCTASE-RELATED"/>
    <property type="match status" value="1"/>
</dbReference>
<name>A0A512H4I7_9PROT</name>
<dbReference type="InterPro" id="IPR002869">
    <property type="entry name" value="Pyrv_flavodox_OxRed_cen"/>
</dbReference>
<accession>A0A512H4I7</accession>
<dbReference type="Pfam" id="PF01558">
    <property type="entry name" value="POR"/>
    <property type="match status" value="1"/>
</dbReference>
<evidence type="ECO:0000313" key="5">
    <source>
        <dbReference type="EMBL" id="GEO80374.1"/>
    </source>
</evidence>
<dbReference type="SUPFAM" id="SSF52518">
    <property type="entry name" value="Thiamin diphosphate-binding fold (THDP-binding)"/>
    <property type="match status" value="1"/>
</dbReference>
<evidence type="ECO:0000313" key="6">
    <source>
        <dbReference type="Proteomes" id="UP000321567"/>
    </source>
</evidence>
<evidence type="ECO:0000259" key="4">
    <source>
        <dbReference type="Pfam" id="PF02780"/>
    </source>
</evidence>
<dbReference type="InterPro" id="IPR009014">
    <property type="entry name" value="Transketo_C/PFOR_II"/>
</dbReference>
<evidence type="ECO:0000259" key="3">
    <source>
        <dbReference type="Pfam" id="PF01855"/>
    </source>
</evidence>
<comment type="caution">
    <text evidence="5">The sequence shown here is derived from an EMBL/GenBank/DDBJ whole genome shotgun (WGS) entry which is preliminary data.</text>
</comment>
<dbReference type="FunFam" id="3.40.50.970:FF:000022">
    <property type="entry name" value="2-oxoglutarate ferredoxin oxidoreductase alpha subunit"/>
    <property type="match status" value="1"/>
</dbReference>
<dbReference type="GO" id="GO:0016903">
    <property type="term" value="F:oxidoreductase activity, acting on the aldehyde or oxo group of donors"/>
    <property type="evidence" value="ECO:0007669"/>
    <property type="project" value="InterPro"/>
</dbReference>
<protein>
    <submittedName>
        <fullName evidence="5">2-oxoglutarate synthase</fullName>
    </submittedName>
</protein>
<dbReference type="InterPro" id="IPR022367">
    <property type="entry name" value="2-oxoacid/accept_OxRdtase_asu"/>
</dbReference>
<dbReference type="InterPro" id="IPR019752">
    <property type="entry name" value="Pyrv/ketoisovalerate_OxRed_cat"/>
</dbReference>
<dbReference type="Pfam" id="PF01855">
    <property type="entry name" value="POR_N"/>
    <property type="match status" value="1"/>
</dbReference>
<reference evidence="5 6" key="1">
    <citation type="submission" date="2019-07" db="EMBL/GenBank/DDBJ databases">
        <title>Whole genome shotgun sequence of Rhodospirillum oryzae NBRC 107573.</title>
        <authorList>
            <person name="Hosoyama A."/>
            <person name="Uohara A."/>
            <person name="Ohji S."/>
            <person name="Ichikawa N."/>
        </authorList>
    </citation>
    <scope>NUCLEOTIDE SEQUENCE [LARGE SCALE GENOMIC DNA]</scope>
    <source>
        <strain evidence="5 6">NBRC 107573</strain>
    </source>
</reference>
<keyword evidence="1" id="KW-0560">Oxidoreductase</keyword>
<dbReference type="CDD" id="cd07034">
    <property type="entry name" value="TPP_PYR_PFOR_IOR-alpha_like"/>
    <property type="match status" value="1"/>
</dbReference>
<dbReference type="InterPro" id="IPR029061">
    <property type="entry name" value="THDP-binding"/>
</dbReference>
<dbReference type="InterPro" id="IPR033248">
    <property type="entry name" value="Transketolase_C"/>
</dbReference>
<dbReference type="InterPro" id="IPR002880">
    <property type="entry name" value="Pyrv_Fd/Flavodoxin_OxRdtase_N"/>
</dbReference>
<gene>
    <name evidence="5" type="ORF">ROR02_05050</name>
</gene>
<feature type="domain" description="Pyruvate flavodoxin/ferredoxin oxidoreductase pyrimidine binding" evidence="3">
    <location>
        <begin position="213"/>
        <end position="445"/>
    </location>
</feature>
<keyword evidence="6" id="KW-1185">Reference proteome</keyword>
<evidence type="ECO:0000256" key="1">
    <source>
        <dbReference type="ARBA" id="ARBA00023002"/>
    </source>
</evidence>
<sequence>MTMASVSIALTGSGGAGVMTAGRILMDAAAEAGLYGLMTRSLGPQIRGGESAALVRLGTRPVDGLDDICDLLVAVDWGNIERFAAEIPLAPSSLVVADPAQGPVPEVIAASGARVVMVPFRDLAAAIPDGRVNMVALGLVASLIGLPDATVPSVLSKTLKRKGEAALTAGLQAVTVGEEAVATIDDTPTLDLSQAPTGREKWSISGNDATAFGVLRGGVRFVAAYPITPATEILEWLAVALPKVGGCLVQAEDELASINMILGASFGGVPSMTATSGPGLALMTEALGLGVAAEVPIVVCNVMRGGPSTGIPTKSEQADLNMAVYGLHGDAPHIVTAATSIADCLFTAQWSVYLAEAMQVPVIMLTDQAMGQARAVIDRPADVAFVGRRETVSAQGAMAYQRYAVTASGVSPMAIPGTPECAYTADGLEHSPRGTPSTQAAHHQEQLDKRLRKITGFDYGAHWAVIDGAGEGDTAIITWGSLTGAAMDAAHRLRADGIAVRVISVRLLSPLRPEVVAEALAGVSRVLVVEQSHGMQFSRLLRAHLDLPGSVRVCARPGPVPIRPHEIVAAVTAWDKGE</sequence>
<dbReference type="InterPro" id="IPR050722">
    <property type="entry name" value="Pyruvate:ferred/Flavod_OxRd"/>
</dbReference>
<dbReference type="SUPFAM" id="SSF53323">
    <property type="entry name" value="Pyruvate-ferredoxin oxidoreductase, PFOR, domain III"/>
    <property type="match status" value="1"/>
</dbReference>
<dbReference type="PANTHER" id="PTHR32154:SF20">
    <property type="entry name" value="2-OXOGLUTARATE OXIDOREDUCTASE SUBUNIT KORA"/>
    <property type="match status" value="1"/>
</dbReference>